<dbReference type="PATRIC" id="fig|742737.3.peg.4827"/>
<dbReference type="InterPro" id="IPR051396">
    <property type="entry name" value="Bact_Antivir_Def_Nuclease"/>
</dbReference>
<dbReference type="Pfam" id="PF13304">
    <property type="entry name" value="AAA_21"/>
    <property type="match status" value="1"/>
</dbReference>
<name>G5IMW0_9FIRM</name>
<protein>
    <recommendedName>
        <fullName evidence="1">ATPase AAA-type core domain-containing protein</fullName>
    </recommendedName>
</protein>
<dbReference type="GO" id="GO:0005524">
    <property type="term" value="F:ATP binding"/>
    <property type="evidence" value="ECO:0007669"/>
    <property type="project" value="InterPro"/>
</dbReference>
<gene>
    <name evidence="2" type="ORF">HMPREF9473_04838</name>
</gene>
<dbReference type="InterPro" id="IPR027417">
    <property type="entry name" value="P-loop_NTPase"/>
</dbReference>
<dbReference type="SUPFAM" id="SSF52540">
    <property type="entry name" value="P-loop containing nucleoside triphosphate hydrolases"/>
    <property type="match status" value="1"/>
</dbReference>
<evidence type="ECO:0000313" key="2">
    <source>
        <dbReference type="EMBL" id="EHI57201.1"/>
    </source>
</evidence>
<evidence type="ECO:0000313" key="3">
    <source>
        <dbReference type="Proteomes" id="UP000005384"/>
    </source>
</evidence>
<evidence type="ECO:0000259" key="1">
    <source>
        <dbReference type="Pfam" id="PF13304"/>
    </source>
</evidence>
<dbReference type="Gene3D" id="3.40.50.300">
    <property type="entry name" value="P-loop containing nucleotide triphosphate hydrolases"/>
    <property type="match status" value="2"/>
</dbReference>
<dbReference type="InterPro" id="IPR003959">
    <property type="entry name" value="ATPase_AAA_core"/>
</dbReference>
<feature type="domain" description="ATPase AAA-type core" evidence="1">
    <location>
        <begin position="27"/>
        <end position="319"/>
    </location>
</feature>
<dbReference type="Proteomes" id="UP000005384">
    <property type="component" value="Unassembled WGS sequence"/>
</dbReference>
<keyword evidence="3" id="KW-1185">Reference proteome</keyword>
<reference evidence="2 3" key="1">
    <citation type="submission" date="2011-08" db="EMBL/GenBank/DDBJ databases">
        <title>The Genome Sequence of Clostridium hathewayi WAL-18680.</title>
        <authorList>
            <consortium name="The Broad Institute Genome Sequencing Platform"/>
            <person name="Earl A."/>
            <person name="Ward D."/>
            <person name="Feldgarden M."/>
            <person name="Gevers D."/>
            <person name="Finegold S.M."/>
            <person name="Summanen P.H."/>
            <person name="Molitoris D.R."/>
            <person name="Song M."/>
            <person name="Daigneault M."/>
            <person name="Allen-Vercoe E."/>
            <person name="Young S.K."/>
            <person name="Zeng Q."/>
            <person name="Gargeya S."/>
            <person name="Fitzgerald M."/>
            <person name="Haas B."/>
            <person name="Abouelleil A."/>
            <person name="Alvarado L."/>
            <person name="Arachchi H.M."/>
            <person name="Berlin A."/>
            <person name="Brown A."/>
            <person name="Chapman S.B."/>
            <person name="Chen Z."/>
            <person name="Dunbar C."/>
            <person name="Freedman E."/>
            <person name="Gearin G."/>
            <person name="Gellesch M."/>
            <person name="Goldberg J."/>
            <person name="Griggs A."/>
            <person name="Gujja S."/>
            <person name="Heiman D."/>
            <person name="Howarth C."/>
            <person name="Larson L."/>
            <person name="Lui A."/>
            <person name="MacDonald P.J.P."/>
            <person name="Montmayeur A."/>
            <person name="Murphy C."/>
            <person name="Neiman D."/>
            <person name="Pearson M."/>
            <person name="Priest M."/>
            <person name="Roberts A."/>
            <person name="Saif S."/>
            <person name="Shea T."/>
            <person name="Shenoy N."/>
            <person name="Sisk P."/>
            <person name="Stolte C."/>
            <person name="Sykes S."/>
            <person name="Wortman J."/>
            <person name="Nusbaum C."/>
            <person name="Birren B."/>
        </authorList>
    </citation>
    <scope>NUCLEOTIDE SEQUENCE [LARGE SCALE GENOMIC DNA]</scope>
    <source>
        <strain evidence="2 3">WAL-18680</strain>
    </source>
</reference>
<dbReference type="HOGENOM" id="CLU_063816_1_1_9"/>
<accession>G5IMW0</accession>
<dbReference type="GO" id="GO:0016887">
    <property type="term" value="F:ATP hydrolysis activity"/>
    <property type="evidence" value="ECO:0007669"/>
    <property type="project" value="InterPro"/>
</dbReference>
<comment type="caution">
    <text evidence="2">The sequence shown here is derived from an EMBL/GenBank/DDBJ whole genome shotgun (WGS) entry which is preliminary data.</text>
</comment>
<dbReference type="RefSeq" id="WP_006782826.1">
    <property type="nucleotide sequence ID" value="NZ_CP040506.1"/>
</dbReference>
<sequence>MAVFLENFGINHFRGISNLAVESLNHVNIIAGDNNCGKTSVLEALLLLRNPLDVTNVLRIARMRDINIAYNGSSAYESFVNLFPADGLPMEIGLHARLNNRNVSYQLIGEKKTIMLDPMERDRFSYPSSKSGWEVKGKPEPVETEAFSGKILFGDGKSEAQTEVELHAYTRVSGMEIKRNQYVNMVYLAPMDHVHGNVFGRILRNKDYKEICIQILKLFDSGIEDLLILKNEDNNRPVECVSHKTLGIMPLSTYGDGIKKVLSLANGIAQASGGVLLIDEIETAIHSRYYGEIFGFLVKACMTFQVQMFVTTHSIEAIDGLLATQDYEKQGESDFIHVITLKKEAKGQKTYSRVLTGREVYTNREEFGFEVRL</sequence>
<dbReference type="PANTHER" id="PTHR43581:SF4">
    <property type="entry name" value="ATP_GTP PHOSPHATASE"/>
    <property type="match status" value="1"/>
</dbReference>
<dbReference type="AlphaFoldDB" id="G5IMW0"/>
<organism evidence="2 3">
    <name type="scientific">Hungatella hathewayi WAL-18680</name>
    <dbReference type="NCBI Taxonomy" id="742737"/>
    <lineage>
        <taxon>Bacteria</taxon>
        <taxon>Bacillati</taxon>
        <taxon>Bacillota</taxon>
        <taxon>Clostridia</taxon>
        <taxon>Lachnospirales</taxon>
        <taxon>Lachnospiraceae</taxon>
        <taxon>Hungatella</taxon>
    </lineage>
</organism>
<dbReference type="EMBL" id="ADLN01000123">
    <property type="protein sequence ID" value="EHI57201.1"/>
    <property type="molecule type" value="Genomic_DNA"/>
</dbReference>
<dbReference type="OrthoDB" id="9801813at2"/>
<proteinExistence type="predicted"/>
<dbReference type="PANTHER" id="PTHR43581">
    <property type="entry name" value="ATP/GTP PHOSPHATASE"/>
    <property type="match status" value="1"/>
</dbReference>